<evidence type="ECO:0000313" key="2">
    <source>
        <dbReference type="EMBL" id="KRM78059.1"/>
    </source>
</evidence>
<proteinExistence type="predicted"/>
<accession>A0A0R2BPJ6</accession>
<keyword evidence="1" id="KW-0175">Coiled coil</keyword>
<sequence length="139" mass="16170">MNILENNSIKKSESKLKELEKKKAALNEKIKLERNKLNAKKRKERTKRLIEKGAVLESLQGSNAENLAPDQTLDWIRQNIASEKEKGLVRQLKVTQDELKFFKRTAKKWTLTNDDGSKITVTEFIHQQWLSKNKQAPKN</sequence>
<dbReference type="EMBL" id="AYYN01000007">
    <property type="protein sequence ID" value="KRM78059.1"/>
    <property type="molecule type" value="Genomic_DNA"/>
</dbReference>
<protein>
    <recommendedName>
        <fullName evidence="4">DUF3847 domain-containing protein</fullName>
    </recommendedName>
</protein>
<evidence type="ECO:0000256" key="1">
    <source>
        <dbReference type="SAM" id="Coils"/>
    </source>
</evidence>
<name>A0A0R2BPJ6_9LACO</name>
<reference evidence="2 3" key="1">
    <citation type="journal article" date="2015" name="Genome Announc.">
        <title>Expanding the biotechnology potential of lactobacilli through comparative genomics of 213 strains and associated genera.</title>
        <authorList>
            <person name="Sun Z."/>
            <person name="Harris H.M."/>
            <person name="McCann A."/>
            <person name="Guo C."/>
            <person name="Argimon S."/>
            <person name="Zhang W."/>
            <person name="Yang X."/>
            <person name="Jeffery I.B."/>
            <person name="Cooney J.C."/>
            <person name="Kagawa T.F."/>
            <person name="Liu W."/>
            <person name="Song Y."/>
            <person name="Salvetti E."/>
            <person name="Wrobel A."/>
            <person name="Rasinkangas P."/>
            <person name="Parkhill J."/>
            <person name="Rea M.C."/>
            <person name="O'Sullivan O."/>
            <person name="Ritari J."/>
            <person name="Douillard F.P."/>
            <person name="Paul Ross R."/>
            <person name="Yang R."/>
            <person name="Briner A.E."/>
            <person name="Felis G.E."/>
            <person name="de Vos W.M."/>
            <person name="Barrangou R."/>
            <person name="Klaenhammer T.R."/>
            <person name="Caufield P.W."/>
            <person name="Cui Y."/>
            <person name="Zhang H."/>
            <person name="O'Toole P.W."/>
        </authorList>
    </citation>
    <scope>NUCLEOTIDE SEQUENCE [LARGE SCALE GENOMIC DNA]</scope>
    <source>
        <strain evidence="2 3">DSM 20452</strain>
    </source>
</reference>
<dbReference type="PATRIC" id="fig|1423772.3.peg.154"/>
<organism evidence="2 3">
    <name type="scientific">Ligilactobacillus murinus DSM 20452 = NBRC 14221</name>
    <dbReference type="NCBI Taxonomy" id="1423772"/>
    <lineage>
        <taxon>Bacteria</taxon>
        <taxon>Bacillati</taxon>
        <taxon>Bacillota</taxon>
        <taxon>Bacilli</taxon>
        <taxon>Lactobacillales</taxon>
        <taxon>Lactobacillaceae</taxon>
        <taxon>Ligilactobacillus</taxon>
    </lineage>
</organism>
<comment type="caution">
    <text evidence="2">The sequence shown here is derived from an EMBL/GenBank/DDBJ whole genome shotgun (WGS) entry which is preliminary data.</text>
</comment>
<dbReference type="AlphaFoldDB" id="A0A0R2BPJ6"/>
<feature type="coiled-coil region" evidence="1">
    <location>
        <begin position="2"/>
        <end position="49"/>
    </location>
</feature>
<gene>
    <name evidence="2" type="ORF">FC48_GL000139</name>
</gene>
<dbReference type="Proteomes" id="UP000051612">
    <property type="component" value="Unassembled WGS sequence"/>
</dbReference>
<evidence type="ECO:0000313" key="3">
    <source>
        <dbReference type="Proteomes" id="UP000051612"/>
    </source>
</evidence>
<evidence type="ECO:0008006" key="4">
    <source>
        <dbReference type="Google" id="ProtNLM"/>
    </source>
</evidence>